<evidence type="ECO:0000313" key="3">
    <source>
        <dbReference type="Proteomes" id="UP000215914"/>
    </source>
</evidence>
<proteinExistence type="predicted"/>
<gene>
    <name evidence="2" type="ORF">HanXRQr2_Chr09g0386531</name>
</gene>
<protein>
    <recommendedName>
        <fullName evidence="4">Secreted protein</fullName>
    </recommendedName>
</protein>
<dbReference type="Gramene" id="mRNA:HanXRQr2_Chr09g0386531">
    <property type="protein sequence ID" value="mRNA:HanXRQr2_Chr09g0386531"/>
    <property type="gene ID" value="HanXRQr2_Chr09g0386531"/>
</dbReference>
<evidence type="ECO:0008006" key="4">
    <source>
        <dbReference type="Google" id="ProtNLM"/>
    </source>
</evidence>
<keyword evidence="3" id="KW-1185">Reference proteome</keyword>
<evidence type="ECO:0000256" key="1">
    <source>
        <dbReference type="SAM" id="SignalP"/>
    </source>
</evidence>
<dbReference type="Proteomes" id="UP000215914">
    <property type="component" value="Unassembled WGS sequence"/>
</dbReference>
<feature type="chain" id="PRO_5039903219" description="Secreted protein" evidence="1">
    <location>
        <begin position="23"/>
        <end position="80"/>
    </location>
</feature>
<evidence type="ECO:0000313" key="2">
    <source>
        <dbReference type="EMBL" id="KAF5790724.1"/>
    </source>
</evidence>
<accession>A0A9K3I711</accession>
<sequence length="80" mass="8197">MTSNTPCCSLFSFVSSLDLVSSVSSSVVLTSKLSEGCLSSDSVFVKSLSSQTSLTKGLSGFSFRSPSGSIAFSSFFVGSS</sequence>
<comment type="caution">
    <text evidence="2">The sequence shown here is derived from an EMBL/GenBank/DDBJ whole genome shotgun (WGS) entry which is preliminary data.</text>
</comment>
<feature type="signal peptide" evidence="1">
    <location>
        <begin position="1"/>
        <end position="22"/>
    </location>
</feature>
<dbReference type="EMBL" id="MNCJ02000324">
    <property type="protein sequence ID" value="KAF5790724.1"/>
    <property type="molecule type" value="Genomic_DNA"/>
</dbReference>
<reference evidence="2" key="1">
    <citation type="journal article" date="2017" name="Nature">
        <title>The sunflower genome provides insights into oil metabolism, flowering and Asterid evolution.</title>
        <authorList>
            <person name="Badouin H."/>
            <person name="Gouzy J."/>
            <person name="Grassa C.J."/>
            <person name="Murat F."/>
            <person name="Staton S.E."/>
            <person name="Cottret L."/>
            <person name="Lelandais-Briere C."/>
            <person name="Owens G.L."/>
            <person name="Carrere S."/>
            <person name="Mayjonade B."/>
            <person name="Legrand L."/>
            <person name="Gill N."/>
            <person name="Kane N.C."/>
            <person name="Bowers J.E."/>
            <person name="Hubner S."/>
            <person name="Bellec A."/>
            <person name="Berard A."/>
            <person name="Berges H."/>
            <person name="Blanchet N."/>
            <person name="Boniface M.C."/>
            <person name="Brunel D."/>
            <person name="Catrice O."/>
            <person name="Chaidir N."/>
            <person name="Claudel C."/>
            <person name="Donnadieu C."/>
            <person name="Faraut T."/>
            <person name="Fievet G."/>
            <person name="Helmstetter N."/>
            <person name="King M."/>
            <person name="Knapp S.J."/>
            <person name="Lai Z."/>
            <person name="Le Paslier M.C."/>
            <person name="Lippi Y."/>
            <person name="Lorenzon L."/>
            <person name="Mandel J.R."/>
            <person name="Marage G."/>
            <person name="Marchand G."/>
            <person name="Marquand E."/>
            <person name="Bret-Mestries E."/>
            <person name="Morien E."/>
            <person name="Nambeesan S."/>
            <person name="Nguyen T."/>
            <person name="Pegot-Espagnet P."/>
            <person name="Pouilly N."/>
            <person name="Raftis F."/>
            <person name="Sallet E."/>
            <person name="Schiex T."/>
            <person name="Thomas J."/>
            <person name="Vandecasteele C."/>
            <person name="Vares D."/>
            <person name="Vear F."/>
            <person name="Vautrin S."/>
            <person name="Crespi M."/>
            <person name="Mangin B."/>
            <person name="Burke J.M."/>
            <person name="Salse J."/>
            <person name="Munos S."/>
            <person name="Vincourt P."/>
            <person name="Rieseberg L.H."/>
            <person name="Langlade N.B."/>
        </authorList>
    </citation>
    <scope>NUCLEOTIDE SEQUENCE</scope>
    <source>
        <tissue evidence="2">Leaves</tissue>
    </source>
</reference>
<dbReference type="AlphaFoldDB" id="A0A9K3I711"/>
<organism evidence="2 3">
    <name type="scientific">Helianthus annuus</name>
    <name type="common">Common sunflower</name>
    <dbReference type="NCBI Taxonomy" id="4232"/>
    <lineage>
        <taxon>Eukaryota</taxon>
        <taxon>Viridiplantae</taxon>
        <taxon>Streptophyta</taxon>
        <taxon>Embryophyta</taxon>
        <taxon>Tracheophyta</taxon>
        <taxon>Spermatophyta</taxon>
        <taxon>Magnoliopsida</taxon>
        <taxon>eudicotyledons</taxon>
        <taxon>Gunneridae</taxon>
        <taxon>Pentapetalae</taxon>
        <taxon>asterids</taxon>
        <taxon>campanulids</taxon>
        <taxon>Asterales</taxon>
        <taxon>Asteraceae</taxon>
        <taxon>Asteroideae</taxon>
        <taxon>Heliantheae alliance</taxon>
        <taxon>Heliantheae</taxon>
        <taxon>Helianthus</taxon>
    </lineage>
</organism>
<keyword evidence="1" id="KW-0732">Signal</keyword>
<reference evidence="2" key="2">
    <citation type="submission" date="2020-06" db="EMBL/GenBank/DDBJ databases">
        <title>Helianthus annuus Genome sequencing and assembly Release 2.</title>
        <authorList>
            <person name="Gouzy J."/>
            <person name="Langlade N."/>
            <person name="Munos S."/>
        </authorList>
    </citation>
    <scope>NUCLEOTIDE SEQUENCE</scope>
    <source>
        <tissue evidence="2">Leaves</tissue>
    </source>
</reference>
<name>A0A9K3I711_HELAN</name>